<evidence type="ECO:0000313" key="1">
    <source>
        <dbReference type="EMBL" id="GAH45838.1"/>
    </source>
</evidence>
<reference evidence="1" key="1">
    <citation type="journal article" date="2014" name="Front. Microbiol.">
        <title>High frequency of phylogenetically diverse reductive dehalogenase-homologous genes in deep subseafloor sedimentary metagenomes.</title>
        <authorList>
            <person name="Kawai M."/>
            <person name="Futagami T."/>
            <person name="Toyoda A."/>
            <person name="Takaki Y."/>
            <person name="Nishi S."/>
            <person name="Hori S."/>
            <person name="Arai W."/>
            <person name="Tsubouchi T."/>
            <person name="Morono Y."/>
            <person name="Uchiyama I."/>
            <person name="Ito T."/>
            <person name="Fujiyama A."/>
            <person name="Inagaki F."/>
            <person name="Takami H."/>
        </authorList>
    </citation>
    <scope>NUCLEOTIDE SEQUENCE</scope>
    <source>
        <strain evidence="1">Expedition CK06-06</strain>
    </source>
</reference>
<proteinExistence type="predicted"/>
<organism evidence="1">
    <name type="scientific">marine sediment metagenome</name>
    <dbReference type="NCBI Taxonomy" id="412755"/>
    <lineage>
        <taxon>unclassified sequences</taxon>
        <taxon>metagenomes</taxon>
        <taxon>ecological metagenomes</taxon>
    </lineage>
</organism>
<gene>
    <name evidence="1" type="ORF">S03H2_12142</name>
</gene>
<dbReference type="EMBL" id="BARU01006186">
    <property type="protein sequence ID" value="GAH45838.1"/>
    <property type="molecule type" value="Genomic_DNA"/>
</dbReference>
<comment type="caution">
    <text evidence="1">The sequence shown here is derived from an EMBL/GenBank/DDBJ whole genome shotgun (WGS) entry which is preliminary data.</text>
</comment>
<accession>X1HKI6</accession>
<protein>
    <submittedName>
        <fullName evidence="1">Uncharacterized protein</fullName>
    </submittedName>
</protein>
<dbReference type="AlphaFoldDB" id="X1HKI6"/>
<sequence length="84" mass="10098">MTMMFDKIIKFMIFIIIIFVIYSRDHYQLLLIAGIIFMAYKFDLHNKVYKLINKISGNTNNVRVDKNKKSKYLKKYLKNRGSEI</sequence>
<name>X1HKI6_9ZZZZ</name>